<protein>
    <recommendedName>
        <fullName evidence="3">YheC/YheD family protein</fullName>
    </recommendedName>
</protein>
<evidence type="ECO:0000313" key="1">
    <source>
        <dbReference type="EMBL" id="GAS80705.1"/>
    </source>
</evidence>
<gene>
    <name evidence="1" type="ORF">PAHA3_0776</name>
</gene>
<dbReference type="RefSeq" id="WP_062833541.1">
    <property type="nucleotide sequence ID" value="NZ_BCNV01000001.1"/>
</dbReference>
<reference evidence="2" key="2">
    <citation type="submission" date="2016-01" db="EMBL/GenBank/DDBJ databases">
        <title>Draft Genome Sequence of Paenibacillus amylolyticus Heshi-A3 that Was Isolated from Fermented Rice Bran with Aging Salted Mackerel, Which Was Named Heshiko as Traditional Fermented Seafood in Japan.</title>
        <authorList>
            <person name="Akuzawa S."/>
            <person name="Nakagawa J."/>
            <person name="Kanekatsu T."/>
            <person name="Kubota E."/>
            <person name="Ohtake R."/>
            <person name="Suzuki T."/>
            <person name="Kanesaki Y."/>
        </authorList>
    </citation>
    <scope>NUCLEOTIDE SEQUENCE [LARGE SCALE GENOMIC DNA]</scope>
    <source>
        <strain evidence="2">Heshi-A3</strain>
    </source>
</reference>
<sequence length="396" mass="44610">MFPSAQTKTLAILVRATEGSPPFTDELFCRRLSLGSMRYALQVIVIPISVDAAHSPLQWGYAYHQGTWEKILIPTVDLIMDRCLRPLPRNVRQQLKERISTNGTDQHRYWSASLPGKWEVHRVLSRNPELRAKLAPTTRIGLHIPWETWLERWPMGLFFKPVSGTHGKNTFRLSLGATPATWIVEGRNADNEKFCITFDHTQAVSSWLATLQAERKMIVQPYLELSHQGRSFDIRALMQKNGQGRWTLTGCMVREGPVGSLTSNLHGGGRAYPAHAYLLQRYGTVRTEALLKSIRQTAALIPTLLESRFGRLAELGLDFGADADGQLWLIEVNSKPGRTSFAEAGDRRMHALTYTRPLAYARYLLQQHVLTDIIRPMKMPNTSSKAGLKPIPIHGG</sequence>
<accession>A0A117I0J8</accession>
<evidence type="ECO:0008006" key="3">
    <source>
        <dbReference type="Google" id="ProtNLM"/>
    </source>
</evidence>
<reference evidence="1 2" key="1">
    <citation type="journal article" date="2016" name="Genome Announc.">
        <title>Draft Genome Sequence of Paenibacillus amylolyticus Heshi-A3, Isolated from Fermented Rice Bran in a Japanese Fermented Seafood Dish.</title>
        <authorList>
            <person name="Akuzawa S."/>
            <person name="Nagaoka J."/>
            <person name="Kanekatsu M."/>
            <person name="Kubota E."/>
            <person name="Ohtake R."/>
            <person name="Suzuki T."/>
            <person name="Kanesaki Y."/>
        </authorList>
    </citation>
    <scope>NUCLEOTIDE SEQUENCE [LARGE SCALE GENOMIC DNA]</scope>
    <source>
        <strain evidence="1 2">Heshi-A3</strain>
    </source>
</reference>
<dbReference type="InterPro" id="IPR026838">
    <property type="entry name" value="YheC/D"/>
</dbReference>
<comment type="caution">
    <text evidence="1">The sequence shown here is derived from an EMBL/GenBank/DDBJ whole genome shotgun (WGS) entry which is preliminary data.</text>
</comment>
<dbReference type="Proteomes" id="UP000069697">
    <property type="component" value="Unassembled WGS sequence"/>
</dbReference>
<dbReference type="Gene3D" id="3.30.470.20">
    <property type="entry name" value="ATP-grasp fold, B domain"/>
    <property type="match status" value="1"/>
</dbReference>
<organism evidence="1 2">
    <name type="scientific">Paenibacillus amylolyticus</name>
    <dbReference type="NCBI Taxonomy" id="1451"/>
    <lineage>
        <taxon>Bacteria</taxon>
        <taxon>Bacillati</taxon>
        <taxon>Bacillota</taxon>
        <taxon>Bacilli</taxon>
        <taxon>Bacillales</taxon>
        <taxon>Paenibacillaceae</taxon>
        <taxon>Paenibacillus</taxon>
    </lineage>
</organism>
<name>A0A117I0J8_PAEAM</name>
<dbReference type="AlphaFoldDB" id="A0A117I0J8"/>
<dbReference type="EMBL" id="BCNV01000001">
    <property type="protein sequence ID" value="GAS80705.1"/>
    <property type="molecule type" value="Genomic_DNA"/>
</dbReference>
<dbReference type="SUPFAM" id="SSF56059">
    <property type="entry name" value="Glutathione synthetase ATP-binding domain-like"/>
    <property type="match status" value="1"/>
</dbReference>
<proteinExistence type="predicted"/>
<dbReference type="Pfam" id="PF14398">
    <property type="entry name" value="ATPgrasp_YheCD"/>
    <property type="match status" value="1"/>
</dbReference>
<evidence type="ECO:0000313" key="2">
    <source>
        <dbReference type="Proteomes" id="UP000069697"/>
    </source>
</evidence>